<dbReference type="PROSITE" id="PS50199">
    <property type="entry name" value="ZF_RANBP2_2"/>
    <property type="match status" value="1"/>
</dbReference>
<dbReference type="PANTHER" id="PTHR46001:SF3">
    <property type="entry name" value="PROTEIN STILL LIFE, ISOFORM SIF TYPE 1"/>
    <property type="match status" value="1"/>
</dbReference>
<dbReference type="Pfam" id="PF00169">
    <property type="entry name" value="PH"/>
    <property type="match status" value="1"/>
</dbReference>
<dbReference type="InterPro" id="IPR001849">
    <property type="entry name" value="PH_domain"/>
</dbReference>
<proteinExistence type="predicted"/>
<evidence type="ECO:0000313" key="9">
    <source>
        <dbReference type="Proteomes" id="UP001458880"/>
    </source>
</evidence>
<dbReference type="Proteomes" id="UP001458880">
    <property type="component" value="Unassembled WGS sequence"/>
</dbReference>
<dbReference type="InterPro" id="IPR001876">
    <property type="entry name" value="Znf_RanBP2"/>
</dbReference>
<dbReference type="CDD" id="cd01230">
    <property type="entry name" value="PH1_Tiam1_2"/>
    <property type="match status" value="1"/>
</dbReference>
<dbReference type="PROSITE" id="PS50003">
    <property type="entry name" value="PH_DOMAIN"/>
    <property type="match status" value="1"/>
</dbReference>
<dbReference type="SUPFAM" id="SSF50729">
    <property type="entry name" value="PH domain-like"/>
    <property type="match status" value="1"/>
</dbReference>
<evidence type="ECO:0000256" key="1">
    <source>
        <dbReference type="ARBA" id="ARBA00022723"/>
    </source>
</evidence>
<protein>
    <submittedName>
        <fullName evidence="8">PH domain</fullName>
    </submittedName>
</protein>
<comment type="caution">
    <text evidence="8">The sequence shown here is derived from an EMBL/GenBank/DDBJ whole genome shotgun (WGS) entry which is preliminary data.</text>
</comment>
<dbReference type="PROSITE" id="PS01358">
    <property type="entry name" value="ZF_RANBP2_1"/>
    <property type="match status" value="1"/>
</dbReference>
<dbReference type="SMART" id="SM00547">
    <property type="entry name" value="ZnF_RBZ"/>
    <property type="match status" value="1"/>
</dbReference>
<feature type="coiled-coil region" evidence="5">
    <location>
        <begin position="224"/>
        <end position="285"/>
    </location>
</feature>
<evidence type="ECO:0000256" key="5">
    <source>
        <dbReference type="SAM" id="Coils"/>
    </source>
</evidence>
<evidence type="ECO:0000256" key="3">
    <source>
        <dbReference type="ARBA" id="ARBA00022833"/>
    </source>
</evidence>
<evidence type="ECO:0000256" key="2">
    <source>
        <dbReference type="ARBA" id="ARBA00022771"/>
    </source>
</evidence>
<dbReference type="InterPro" id="IPR011993">
    <property type="entry name" value="PH-like_dom_sf"/>
</dbReference>
<dbReference type="SUPFAM" id="SSF90209">
    <property type="entry name" value="Ran binding protein zinc finger-like"/>
    <property type="match status" value="1"/>
</dbReference>
<dbReference type="InterPro" id="IPR043537">
    <property type="entry name" value="Tiam1/Tiam2/Sif"/>
</dbReference>
<feature type="domain" description="RanBP2-type" evidence="7">
    <location>
        <begin position="345"/>
        <end position="375"/>
    </location>
</feature>
<evidence type="ECO:0000259" key="7">
    <source>
        <dbReference type="PROSITE" id="PS50199"/>
    </source>
</evidence>
<accession>A0AAW1L1F8</accession>
<feature type="domain" description="PH" evidence="6">
    <location>
        <begin position="8"/>
        <end position="114"/>
    </location>
</feature>
<keyword evidence="9" id="KW-1185">Reference proteome</keyword>
<dbReference type="Gene3D" id="2.30.29.30">
    <property type="entry name" value="Pleckstrin-homology domain (PH domain)/Phosphotyrosine-binding domain (PTB)"/>
    <property type="match status" value="1"/>
</dbReference>
<dbReference type="Gene3D" id="2.30.30.380">
    <property type="entry name" value="Zn-finger domain of Sec23/24"/>
    <property type="match status" value="1"/>
</dbReference>
<dbReference type="InterPro" id="IPR036443">
    <property type="entry name" value="Znf_RanBP2_sf"/>
</dbReference>
<dbReference type="GO" id="GO:0007264">
    <property type="term" value="P:small GTPase-mediated signal transduction"/>
    <property type="evidence" value="ECO:0007669"/>
    <property type="project" value="InterPro"/>
</dbReference>
<keyword evidence="5" id="KW-0175">Coiled coil</keyword>
<evidence type="ECO:0000256" key="4">
    <source>
        <dbReference type="PROSITE-ProRule" id="PRU00322"/>
    </source>
</evidence>
<dbReference type="EMBL" id="JASPKY010000169">
    <property type="protein sequence ID" value="KAK9728541.1"/>
    <property type="molecule type" value="Genomic_DNA"/>
</dbReference>
<organism evidence="8 9">
    <name type="scientific">Popillia japonica</name>
    <name type="common">Japanese beetle</name>
    <dbReference type="NCBI Taxonomy" id="7064"/>
    <lineage>
        <taxon>Eukaryota</taxon>
        <taxon>Metazoa</taxon>
        <taxon>Ecdysozoa</taxon>
        <taxon>Arthropoda</taxon>
        <taxon>Hexapoda</taxon>
        <taxon>Insecta</taxon>
        <taxon>Pterygota</taxon>
        <taxon>Neoptera</taxon>
        <taxon>Endopterygota</taxon>
        <taxon>Coleoptera</taxon>
        <taxon>Polyphaga</taxon>
        <taxon>Scarabaeiformia</taxon>
        <taxon>Scarabaeidae</taxon>
        <taxon>Rutelinae</taxon>
        <taxon>Popillia</taxon>
    </lineage>
</organism>
<keyword evidence="1" id="KW-0479">Metal-binding</keyword>
<keyword evidence="2 4" id="KW-0863">Zinc-finger</keyword>
<dbReference type="GO" id="GO:0005085">
    <property type="term" value="F:guanyl-nucleotide exchange factor activity"/>
    <property type="evidence" value="ECO:0007669"/>
    <property type="project" value="InterPro"/>
</dbReference>
<dbReference type="PANTHER" id="PTHR46001">
    <property type="entry name" value="TIAM (MAMMALIAN TUMOR INVASION AND METASTASIS FACTOR) HOMOLOG"/>
    <property type="match status" value="1"/>
</dbReference>
<dbReference type="GO" id="GO:0008270">
    <property type="term" value="F:zinc ion binding"/>
    <property type="evidence" value="ECO:0007669"/>
    <property type="project" value="UniProtKB-KW"/>
</dbReference>
<evidence type="ECO:0000259" key="6">
    <source>
        <dbReference type="PROSITE" id="PS50003"/>
    </source>
</evidence>
<evidence type="ECO:0000313" key="8">
    <source>
        <dbReference type="EMBL" id="KAK9728541.1"/>
    </source>
</evidence>
<name>A0AAW1L1F8_POPJA</name>
<dbReference type="Gene3D" id="6.10.140.680">
    <property type="match status" value="1"/>
</dbReference>
<reference evidence="8 9" key="1">
    <citation type="journal article" date="2024" name="BMC Genomics">
        <title>De novo assembly and annotation of Popillia japonica's genome with initial clues to its potential as an invasive pest.</title>
        <authorList>
            <person name="Cucini C."/>
            <person name="Boschi S."/>
            <person name="Funari R."/>
            <person name="Cardaioli E."/>
            <person name="Iannotti N."/>
            <person name="Marturano G."/>
            <person name="Paoli F."/>
            <person name="Bruttini M."/>
            <person name="Carapelli A."/>
            <person name="Frati F."/>
            <person name="Nardi F."/>
        </authorList>
    </citation>
    <scope>NUCLEOTIDE SEQUENCE [LARGE SCALE GENOMIC DNA]</scope>
    <source>
        <strain evidence="8">DMR45628</strain>
    </source>
</reference>
<keyword evidence="3" id="KW-0862">Zinc</keyword>
<sequence>MTNKHMFLSVKKWLLRKKHQIELARKRGWKGYWVCLKGTTLLFYPCDSREGRSVEAAPKHLIIVDGAIMQPIPEHPKRDYIFCLSTAFGDAYLFQAPCQVELENWVNSIHSACAAAFARHRGKTGTLHLLQEEIFRLEKAIESDYRLKHMAEMQEKVLADTDTKHQLGAQIVQWEENLERLHCEQFRLRCYMASLQSGELPNPKTYFDLRLQFVSLYRRNVAIVNEQQIRINKLKIELRTEKGRLIAMQKEVADLENSENEADKEKHLQKEIIELQEECKKLTIEVDNRCGSTALPLGETRAIFYDNIYTGQRPALSLGFPTERITTNQRQRSFIHQSQSVNPDVEGPKWNCHMCTFQNHPLLDRCEQCEMPRILHVSAAPGDNIHIHVTPRISRRILHSWVI</sequence>
<dbReference type="AlphaFoldDB" id="A0AAW1L1F8"/>
<dbReference type="Pfam" id="PF18385">
    <property type="entry name" value="Tiam_CC_Ex"/>
    <property type="match status" value="1"/>
</dbReference>
<gene>
    <name evidence="8" type="ORF">QE152_g17942</name>
</gene>
<dbReference type="SMART" id="SM00233">
    <property type="entry name" value="PH"/>
    <property type="match status" value="1"/>
</dbReference>
<dbReference type="InterPro" id="IPR040655">
    <property type="entry name" value="TIAM1_CC-Ex"/>
</dbReference>